<gene>
    <name evidence="1" type="ORF">ACHAXA_008216</name>
</gene>
<evidence type="ECO:0000313" key="2">
    <source>
        <dbReference type="Proteomes" id="UP001530377"/>
    </source>
</evidence>
<protein>
    <submittedName>
        <fullName evidence="1">Uncharacterized protein</fullName>
    </submittedName>
</protein>
<organism evidence="1 2">
    <name type="scientific">Cyclostephanos tholiformis</name>
    <dbReference type="NCBI Taxonomy" id="382380"/>
    <lineage>
        <taxon>Eukaryota</taxon>
        <taxon>Sar</taxon>
        <taxon>Stramenopiles</taxon>
        <taxon>Ochrophyta</taxon>
        <taxon>Bacillariophyta</taxon>
        <taxon>Coscinodiscophyceae</taxon>
        <taxon>Thalassiosirophycidae</taxon>
        <taxon>Stephanodiscales</taxon>
        <taxon>Stephanodiscaceae</taxon>
        <taxon>Cyclostephanos</taxon>
    </lineage>
</organism>
<sequence>MRHLDRILHYVERGVVVGVPRSATGGRGAIDNGGDEKLSIVAGGTQRNDLNRTCREPFRLGTATAKTTKTKTDLFRKRHDNDVVGRKFLAINARRRRRRPHASSSSSGVVMARANMARLGRRWSIGLVHVCRAIEMRLVRALDKARRLVLPMMEGSFRVGVRRGVGAGMTTSHSMNDETTMAGRYDAHSTKNVTWADKINVVVNDSGAESTESRRRDRIAPVHKMTPPNEDAFFPRGISSPSSWMLPRRTTNRACSRAMDFIRYRILDKRRG</sequence>
<reference evidence="1 2" key="1">
    <citation type="submission" date="2024-10" db="EMBL/GenBank/DDBJ databases">
        <title>Updated reference genomes for cyclostephanoid diatoms.</title>
        <authorList>
            <person name="Roberts W.R."/>
            <person name="Alverson A.J."/>
        </authorList>
    </citation>
    <scope>NUCLEOTIDE SEQUENCE [LARGE SCALE GENOMIC DNA]</scope>
    <source>
        <strain evidence="1 2">AJA228-03</strain>
    </source>
</reference>
<dbReference type="Proteomes" id="UP001530377">
    <property type="component" value="Unassembled WGS sequence"/>
</dbReference>
<evidence type="ECO:0000313" key="1">
    <source>
        <dbReference type="EMBL" id="KAL3822200.1"/>
    </source>
</evidence>
<keyword evidence="2" id="KW-1185">Reference proteome</keyword>
<dbReference type="AlphaFoldDB" id="A0ABD3SCE3"/>
<accession>A0ABD3SCE3</accession>
<name>A0ABD3SCE3_9STRA</name>
<comment type="caution">
    <text evidence="1">The sequence shown here is derived from an EMBL/GenBank/DDBJ whole genome shotgun (WGS) entry which is preliminary data.</text>
</comment>
<proteinExistence type="predicted"/>
<dbReference type="EMBL" id="JALLPB020000072">
    <property type="protein sequence ID" value="KAL3822200.1"/>
    <property type="molecule type" value="Genomic_DNA"/>
</dbReference>